<dbReference type="AlphaFoldDB" id="A0A8X7SUG5"/>
<proteinExistence type="predicted"/>
<name>A0A8X7SUG5_9BASI</name>
<feature type="region of interest" description="Disordered" evidence="1">
    <location>
        <begin position="826"/>
        <end position="1173"/>
    </location>
</feature>
<feature type="compositionally biased region" description="Basic and acidic residues" evidence="1">
    <location>
        <begin position="144"/>
        <end position="154"/>
    </location>
</feature>
<evidence type="ECO:0000256" key="1">
    <source>
        <dbReference type="SAM" id="MobiDB-lite"/>
    </source>
</evidence>
<feature type="compositionally biased region" description="Acidic residues" evidence="1">
    <location>
        <begin position="683"/>
        <end position="700"/>
    </location>
</feature>
<feature type="compositionally biased region" description="Polar residues" evidence="1">
    <location>
        <begin position="1066"/>
        <end position="1076"/>
    </location>
</feature>
<feature type="compositionally biased region" description="Basic and acidic residues" evidence="1">
    <location>
        <begin position="475"/>
        <end position="484"/>
    </location>
</feature>
<feature type="compositionally biased region" description="Polar residues" evidence="1">
    <location>
        <begin position="234"/>
        <end position="247"/>
    </location>
</feature>
<keyword evidence="3" id="KW-1185">Reference proteome</keyword>
<feature type="compositionally biased region" description="Low complexity" evidence="1">
    <location>
        <begin position="57"/>
        <end position="83"/>
    </location>
</feature>
<feature type="compositionally biased region" description="Basic residues" evidence="1">
    <location>
        <begin position="1103"/>
        <end position="1112"/>
    </location>
</feature>
<feature type="compositionally biased region" description="Low complexity" evidence="1">
    <location>
        <begin position="1039"/>
        <end position="1065"/>
    </location>
</feature>
<protein>
    <submittedName>
        <fullName evidence="2">Uncharacterized protein</fullName>
    </submittedName>
</protein>
<feature type="compositionally biased region" description="Low complexity" evidence="1">
    <location>
        <begin position="827"/>
        <end position="847"/>
    </location>
</feature>
<feature type="compositionally biased region" description="Polar residues" evidence="1">
    <location>
        <begin position="654"/>
        <end position="680"/>
    </location>
</feature>
<comment type="caution">
    <text evidence="2">The sequence shown here is derived from an EMBL/GenBank/DDBJ whole genome shotgun (WGS) entry which is preliminary data.</text>
</comment>
<reference evidence="2" key="2">
    <citation type="journal article" date="2019" name="IMA Fungus">
        <title>Genome sequencing and comparison of five Tilletia species to identify candidate genes for the detection of regulated species infecting wheat.</title>
        <authorList>
            <person name="Nguyen H.D.T."/>
            <person name="Sultana T."/>
            <person name="Kesanakurti P."/>
            <person name="Hambleton S."/>
        </authorList>
    </citation>
    <scope>NUCLEOTIDE SEQUENCE</scope>
    <source>
        <strain evidence="2">DAOMC 236426</strain>
    </source>
</reference>
<dbReference type="Proteomes" id="UP000077684">
    <property type="component" value="Unassembled WGS sequence"/>
</dbReference>
<feature type="compositionally biased region" description="Polar residues" evidence="1">
    <location>
        <begin position="287"/>
        <end position="312"/>
    </location>
</feature>
<feature type="compositionally biased region" description="Basic and acidic residues" evidence="1">
    <location>
        <begin position="248"/>
        <end position="262"/>
    </location>
</feature>
<evidence type="ECO:0000313" key="2">
    <source>
        <dbReference type="EMBL" id="KAE8242111.1"/>
    </source>
</evidence>
<feature type="compositionally biased region" description="Low complexity" evidence="1">
    <location>
        <begin position="1113"/>
        <end position="1130"/>
    </location>
</feature>
<feature type="compositionally biased region" description="Polar residues" evidence="1">
    <location>
        <begin position="956"/>
        <end position="987"/>
    </location>
</feature>
<reference evidence="2" key="1">
    <citation type="submission" date="2016-04" db="EMBL/GenBank/DDBJ databases">
        <authorList>
            <person name="Nguyen H.D."/>
            <person name="Samba Siva P."/>
            <person name="Cullis J."/>
            <person name="Levesque C.A."/>
            <person name="Hambleton S."/>
        </authorList>
    </citation>
    <scope>NUCLEOTIDE SEQUENCE</scope>
    <source>
        <strain evidence="2">DAOMC 236426</strain>
    </source>
</reference>
<feature type="region of interest" description="Disordered" evidence="1">
    <location>
        <begin position="1"/>
        <end position="83"/>
    </location>
</feature>
<feature type="compositionally biased region" description="Low complexity" evidence="1">
    <location>
        <begin position="566"/>
        <end position="583"/>
    </location>
</feature>
<sequence length="1173" mass="120425">MATASTTSMIPLGSPRIPSSPPDRVADGAEGAQPTAAQRRTSWRDWGTSRLGSWATTTSPFRPSSSGRPLSSSSNSSSTFGFGSSLLSRARADTIVIPESDVAKQLAEQNEAILEEGERLRLPPTPAELEALEAAGIQDEEDLRLEAEERERVRSMPPPPRHPSVFSRLSGRLSAQSSPRAEISPHIEKTSLPAFPEDGEEPQVPGHENHAISKANLDTPIELPPIPLDDDAPSRNTYFPNATSQSAIDRDGGFSSPKDRPSDAPTLTPTRVSAHDVPAVMISSATSQSLAGKLASFQSPTDSVIPSPSHSRTGGDLDRFNTPITPDTRFGYDSGAYELPSRKIDMDARRSNSVASAGGNNTESESESAREDLIPADMYQDSEPEADDDTAAKLGSSTPEINEKRKSRGAQDRFSLLLSSLSRPNDLALAGSGDDAARSIGLEQTQSATEAPLTANSDYATSSASSYGESDQDDERSVHVKEAIEPDETVVLDGPGRFSPERDVKDAQVTEDVSAVVAPLTIDEPKPSSPTATFPRPAVVAKQPVPEEEDEEAGTPVIPRQNGLLGSSDHGSSRPSTSHSTGSLGDIDDFPMRSLGEELAEARHVAHQDEEEGQDGEAVASSDGLADGIAAETEGPGGAVSSPRLYPEGDKSDSSISSKEAEQNASHSSAMTVLPSSGSEEAQLGEEGDESVELPAEQETEVAKDEDHSGLPVSATTQTFVSFSQSLGEVSDADGGTAPSEAAAGTVSIAEDNGPEATEKEARSYGSPSPVNVAAEHQHDGLTPSADKARDTPSVPSLTGADQTVEAVQTPGGAVTHNRLMDALGLARSASPSPSITSVSSFASAISEGDGPHSDDEGNVEEGEGRGAEEKEEDRGAEGSAVQLAEVKIEDAEPLGLAPQNTSQASKTAEEGSNGATGLEVDQPQVLGSPRIPSSPSLSVNSPSSSRPASGEVSPATVSVTEVGESTPTPSQSTFSGTATSPLVNGTSAGGQAESVTPGTDGSAAGGLSPSLGRPLRNRNRKGLAPTPPGLAPTPPRTLTPEASGPAESSSPEVSKRSSASSASSTNQVTPTSESAVGSADDLTSAPAAAAVPAAAAPPSRPPRARPPRAKGRAAAAASAAAAPAVTSPAREAKSVSPGTPKSAGADLTSPTTPVTPGGSKRKVQRKAVPHAA</sequence>
<feature type="compositionally biased region" description="Basic and acidic residues" evidence="1">
    <location>
        <begin position="499"/>
        <end position="508"/>
    </location>
</feature>
<feature type="compositionally biased region" description="Low complexity" evidence="1">
    <location>
        <begin position="1149"/>
        <end position="1159"/>
    </location>
</feature>
<feature type="compositionally biased region" description="Low complexity" evidence="1">
    <location>
        <begin position="1085"/>
        <end position="1098"/>
    </location>
</feature>
<feature type="compositionally biased region" description="Basic and acidic residues" evidence="1">
    <location>
        <begin position="340"/>
        <end position="350"/>
    </location>
</feature>
<dbReference type="EMBL" id="LWDE02001212">
    <property type="protein sequence ID" value="KAE8242111.1"/>
    <property type="molecule type" value="Genomic_DNA"/>
</dbReference>
<feature type="compositionally biased region" description="Low complexity" evidence="1">
    <location>
        <begin position="1002"/>
        <end position="1013"/>
    </location>
</feature>
<accession>A0A8X7SUG5</accession>
<feature type="region of interest" description="Disordered" evidence="1">
    <location>
        <begin position="133"/>
        <end position="274"/>
    </location>
</feature>
<feature type="compositionally biased region" description="Pro residues" evidence="1">
    <location>
        <begin position="1026"/>
        <end position="1038"/>
    </location>
</feature>
<feature type="compositionally biased region" description="Acidic residues" evidence="1">
    <location>
        <begin position="380"/>
        <end position="389"/>
    </location>
</feature>
<feature type="compositionally biased region" description="Polar residues" evidence="1">
    <location>
        <begin position="351"/>
        <end position="363"/>
    </location>
</feature>
<gene>
    <name evidence="2" type="ORF">A4X06_0g7228</name>
</gene>
<evidence type="ECO:0000313" key="3">
    <source>
        <dbReference type="Proteomes" id="UP000077684"/>
    </source>
</evidence>
<feature type="compositionally biased region" description="Low complexity" evidence="1">
    <location>
        <begin position="934"/>
        <end position="955"/>
    </location>
</feature>
<feature type="compositionally biased region" description="Polar residues" evidence="1">
    <location>
        <begin position="714"/>
        <end position="728"/>
    </location>
</feature>
<feature type="region of interest" description="Disordered" evidence="1">
    <location>
        <begin position="440"/>
        <end position="814"/>
    </location>
</feature>
<organism evidence="2 3">
    <name type="scientific">Tilletia controversa</name>
    <name type="common">dwarf bunt fungus</name>
    <dbReference type="NCBI Taxonomy" id="13291"/>
    <lineage>
        <taxon>Eukaryota</taxon>
        <taxon>Fungi</taxon>
        <taxon>Dikarya</taxon>
        <taxon>Basidiomycota</taxon>
        <taxon>Ustilaginomycotina</taxon>
        <taxon>Exobasidiomycetes</taxon>
        <taxon>Tilletiales</taxon>
        <taxon>Tilletiaceae</taxon>
        <taxon>Tilletia</taxon>
    </lineage>
</organism>
<feature type="region of interest" description="Disordered" evidence="1">
    <location>
        <begin position="287"/>
        <end position="410"/>
    </location>
</feature>
<feature type="compositionally biased region" description="Basic and acidic residues" evidence="1">
    <location>
        <begin position="863"/>
        <end position="877"/>
    </location>
</feature>
<feature type="compositionally biased region" description="Basic residues" evidence="1">
    <location>
        <begin position="1160"/>
        <end position="1173"/>
    </location>
</feature>
<feature type="compositionally biased region" description="Polar residues" evidence="1">
    <location>
        <begin position="442"/>
        <end position="469"/>
    </location>
</feature>